<comment type="caution">
    <text evidence="2">The sequence shown here is derived from an EMBL/GenBank/DDBJ whole genome shotgun (WGS) entry which is preliminary data.</text>
</comment>
<dbReference type="CDD" id="cd12087">
    <property type="entry name" value="TM_EGFR-like"/>
    <property type="match status" value="1"/>
</dbReference>
<accession>A0A210QWL0</accession>
<organism evidence="2 3">
    <name type="scientific">Mizuhopecten yessoensis</name>
    <name type="common">Japanese scallop</name>
    <name type="synonym">Patinopecten yessoensis</name>
    <dbReference type="NCBI Taxonomy" id="6573"/>
    <lineage>
        <taxon>Eukaryota</taxon>
        <taxon>Metazoa</taxon>
        <taxon>Spiralia</taxon>
        <taxon>Lophotrochozoa</taxon>
        <taxon>Mollusca</taxon>
        <taxon>Bivalvia</taxon>
        <taxon>Autobranchia</taxon>
        <taxon>Pteriomorphia</taxon>
        <taxon>Pectinida</taxon>
        <taxon>Pectinoidea</taxon>
        <taxon>Pectinidae</taxon>
        <taxon>Mizuhopecten</taxon>
    </lineage>
</organism>
<evidence type="ECO:0000313" key="3">
    <source>
        <dbReference type="Proteomes" id="UP000242188"/>
    </source>
</evidence>
<feature type="transmembrane region" description="Helical" evidence="1">
    <location>
        <begin position="12"/>
        <end position="29"/>
    </location>
</feature>
<keyword evidence="3" id="KW-1185">Reference proteome</keyword>
<keyword evidence="1" id="KW-1133">Transmembrane helix</keyword>
<sequence length="573" mass="63473">MDIVMTVTFTRAILLYGILGVLYSTYYVAISHVSVSVSGDQTFMQAAYNQNCKLVGMDRTGEITENHKRNIINGLRKHSIAWIGAHVESVWMQFAGCYTGIIDRANKGFDLSKTTITSCLSHCGNRGFFLTHDQCFCYQNEVKYVGCSAVKYQHSSYLLCGSRDGYSGMFLPRVSGRQCMCHYDTVIYDQPIQGAGDCLLSTYRQNHPSPIYSAAQCNQTHLSICQQPHGGTLPEFVKTESPWYQSLVNCYQRDNHILGTRWLPFRLVTGSYWAGPFSVTNIRWGIINSNGTTSGCIAVTETREGKVRLIHLPCNTRIPALCFPSNKTVTANTVKTDIYTILHVNTIPINLTEQSTLAPTDNLKTLYKSNQDNDGATSTIIIVTIVGSVTSLIIVLLVIVFVFLKRRKVRRQDIVNGSSIGQCMQPDGGEADVTSSQGPGEIAQYINTSGNVYDELTDFRGDCILTGQDMYDHTFTGEMYGHLNAGNYQYVDSDYDHTFSGETDGTYRHLGTTNQETVNSDYDHVFGGVSEKSASLPITKTDDNARPPTLDIQYDVVSQNDSSAVAPVYAQVI</sequence>
<protein>
    <submittedName>
        <fullName evidence="2">Uncharacterized protein</fullName>
    </submittedName>
</protein>
<keyword evidence="1" id="KW-0472">Membrane</keyword>
<dbReference type="AlphaFoldDB" id="A0A210QWL0"/>
<dbReference type="EMBL" id="NEDP02001505">
    <property type="protein sequence ID" value="OWF53135.1"/>
    <property type="molecule type" value="Genomic_DNA"/>
</dbReference>
<dbReference type="Proteomes" id="UP000242188">
    <property type="component" value="Unassembled WGS sequence"/>
</dbReference>
<gene>
    <name evidence="2" type="ORF">KP79_PYT13195</name>
</gene>
<name>A0A210QWL0_MIZYE</name>
<reference evidence="2 3" key="1">
    <citation type="journal article" date="2017" name="Nat. Ecol. Evol.">
        <title>Scallop genome provides insights into evolution of bilaterian karyotype and development.</title>
        <authorList>
            <person name="Wang S."/>
            <person name="Zhang J."/>
            <person name="Jiao W."/>
            <person name="Li J."/>
            <person name="Xun X."/>
            <person name="Sun Y."/>
            <person name="Guo X."/>
            <person name="Huan P."/>
            <person name="Dong B."/>
            <person name="Zhang L."/>
            <person name="Hu X."/>
            <person name="Sun X."/>
            <person name="Wang J."/>
            <person name="Zhao C."/>
            <person name="Wang Y."/>
            <person name="Wang D."/>
            <person name="Huang X."/>
            <person name="Wang R."/>
            <person name="Lv J."/>
            <person name="Li Y."/>
            <person name="Zhang Z."/>
            <person name="Liu B."/>
            <person name="Lu W."/>
            <person name="Hui Y."/>
            <person name="Liang J."/>
            <person name="Zhou Z."/>
            <person name="Hou R."/>
            <person name="Li X."/>
            <person name="Liu Y."/>
            <person name="Li H."/>
            <person name="Ning X."/>
            <person name="Lin Y."/>
            <person name="Zhao L."/>
            <person name="Xing Q."/>
            <person name="Dou J."/>
            <person name="Li Y."/>
            <person name="Mao J."/>
            <person name="Guo H."/>
            <person name="Dou H."/>
            <person name="Li T."/>
            <person name="Mu C."/>
            <person name="Jiang W."/>
            <person name="Fu Q."/>
            <person name="Fu X."/>
            <person name="Miao Y."/>
            <person name="Liu J."/>
            <person name="Yu Q."/>
            <person name="Li R."/>
            <person name="Liao H."/>
            <person name="Li X."/>
            <person name="Kong Y."/>
            <person name="Jiang Z."/>
            <person name="Chourrout D."/>
            <person name="Li R."/>
            <person name="Bao Z."/>
        </authorList>
    </citation>
    <scope>NUCLEOTIDE SEQUENCE [LARGE SCALE GENOMIC DNA]</scope>
    <source>
        <strain evidence="2 3">PY_sf001</strain>
    </source>
</reference>
<evidence type="ECO:0000256" key="1">
    <source>
        <dbReference type="SAM" id="Phobius"/>
    </source>
</evidence>
<feature type="transmembrane region" description="Helical" evidence="1">
    <location>
        <begin position="380"/>
        <end position="404"/>
    </location>
</feature>
<keyword evidence="1" id="KW-0812">Transmembrane</keyword>
<proteinExistence type="predicted"/>
<evidence type="ECO:0000313" key="2">
    <source>
        <dbReference type="EMBL" id="OWF53135.1"/>
    </source>
</evidence>